<evidence type="ECO:0000313" key="1">
    <source>
        <dbReference type="EMBL" id="GBP75632.1"/>
    </source>
</evidence>
<dbReference type="AlphaFoldDB" id="A0A4C1YL88"/>
<dbReference type="EMBL" id="BGZK01001256">
    <property type="protein sequence ID" value="GBP75632.1"/>
    <property type="molecule type" value="Genomic_DNA"/>
</dbReference>
<keyword evidence="2" id="KW-1185">Reference proteome</keyword>
<reference evidence="1 2" key="1">
    <citation type="journal article" date="2019" name="Commun. Biol.">
        <title>The bagworm genome reveals a unique fibroin gene that provides high tensile strength.</title>
        <authorList>
            <person name="Kono N."/>
            <person name="Nakamura H."/>
            <person name="Ohtoshi R."/>
            <person name="Tomita M."/>
            <person name="Numata K."/>
            <person name="Arakawa K."/>
        </authorList>
    </citation>
    <scope>NUCLEOTIDE SEQUENCE [LARGE SCALE GENOMIC DNA]</scope>
</reference>
<proteinExistence type="predicted"/>
<organism evidence="1 2">
    <name type="scientific">Eumeta variegata</name>
    <name type="common">Bagworm moth</name>
    <name type="synonym">Eumeta japonica</name>
    <dbReference type="NCBI Taxonomy" id="151549"/>
    <lineage>
        <taxon>Eukaryota</taxon>
        <taxon>Metazoa</taxon>
        <taxon>Ecdysozoa</taxon>
        <taxon>Arthropoda</taxon>
        <taxon>Hexapoda</taxon>
        <taxon>Insecta</taxon>
        <taxon>Pterygota</taxon>
        <taxon>Neoptera</taxon>
        <taxon>Endopterygota</taxon>
        <taxon>Lepidoptera</taxon>
        <taxon>Glossata</taxon>
        <taxon>Ditrysia</taxon>
        <taxon>Tineoidea</taxon>
        <taxon>Psychidae</taxon>
        <taxon>Oiketicinae</taxon>
        <taxon>Eumeta</taxon>
    </lineage>
</organism>
<comment type="caution">
    <text evidence="1">The sequence shown here is derived from an EMBL/GenBank/DDBJ whole genome shotgun (WGS) entry which is preliminary data.</text>
</comment>
<gene>
    <name evidence="1" type="ORF">EVAR_28843_1</name>
</gene>
<sequence>MRGYSERTSWRGARKPFGLAHDDFSISSQLASYSRQVAPPASAVARPPRRRTHRRRISLKGPTTPRYRRLSDHHVRCGFCIASSQTFEAFSFTYARPLRLTSVL</sequence>
<protein>
    <submittedName>
        <fullName evidence="1">Uncharacterized protein</fullName>
    </submittedName>
</protein>
<dbReference type="Proteomes" id="UP000299102">
    <property type="component" value="Unassembled WGS sequence"/>
</dbReference>
<accession>A0A4C1YL88</accession>
<evidence type="ECO:0000313" key="2">
    <source>
        <dbReference type="Proteomes" id="UP000299102"/>
    </source>
</evidence>
<name>A0A4C1YL88_EUMVA</name>